<dbReference type="EMBL" id="CP002455">
    <property type="protein sequence ID" value="ADX67896.1"/>
    <property type="molecule type" value="Genomic_DNA"/>
</dbReference>
<organism evidence="1 2">
    <name type="scientific">Weeksella virosa (strain ATCC 43766 / DSM 16922 / JCM 21250 / CCUG 30538 / CDC 9751 / IAM 14551 / NBRC 16016 / NCTC 11634 / CL345/78)</name>
    <dbReference type="NCBI Taxonomy" id="865938"/>
    <lineage>
        <taxon>Bacteria</taxon>
        <taxon>Pseudomonadati</taxon>
        <taxon>Bacteroidota</taxon>
        <taxon>Flavobacteriia</taxon>
        <taxon>Flavobacteriales</taxon>
        <taxon>Weeksellaceae</taxon>
        <taxon>Weeksella</taxon>
    </lineage>
</organism>
<keyword evidence="2" id="KW-1185">Reference proteome</keyword>
<dbReference type="RefSeq" id="WP_013598286.1">
    <property type="nucleotide sequence ID" value="NC_015144.1"/>
</dbReference>
<dbReference type="STRING" id="865938.Weevi_1187"/>
<dbReference type="OrthoDB" id="9815802at2"/>
<reference evidence="2" key="2">
    <citation type="journal article" date="2011" name="Stand. Genomic Sci.">
        <title>Complete genome sequence of Weeksella virosa type strain (9751T).</title>
        <authorList>
            <person name="Lang E."/>
            <person name="Teshima H."/>
            <person name="Lucas S."/>
            <person name="Lapidus A."/>
            <person name="Hammon N."/>
            <person name="Deshpande S."/>
            <person name="Nolan M."/>
            <person name="Cheng J."/>
            <person name="Pitluck S."/>
            <person name="Liolios K."/>
            <person name="Pagani I."/>
            <person name="Mikhailova N."/>
            <person name="Ivanova N."/>
            <person name="Mavromatis K."/>
            <person name="Pati A."/>
            <person name="Tapia R."/>
            <person name="Han C."/>
            <person name="Goodwin L."/>
            <person name="Chen A."/>
            <person name="Palaniappan K."/>
            <person name="Land M."/>
            <person name="Hauser L."/>
            <person name="Chang Y."/>
            <person name="Jeffries C."/>
            <person name="Brambilla E."/>
            <person name="Kopitz M."/>
            <person name="Rohde M."/>
            <person name="Goker M."/>
            <person name="Tindall B."/>
            <person name="Detter J."/>
            <person name="Woyke T."/>
            <person name="Bristow J."/>
            <person name="Eisen J."/>
            <person name="Markowitz V."/>
            <person name="Hugenholtz P."/>
            <person name="Klenk H."/>
            <person name="Kyrpides N."/>
        </authorList>
    </citation>
    <scope>NUCLEOTIDE SEQUENCE [LARGE SCALE GENOMIC DNA]</scope>
    <source>
        <strain evidence="2">ATCC 43766 / DSM 16922 / JCM 21250 / NBRC 16016 / NCTC 11634 / CL345/78</strain>
    </source>
</reference>
<accession>F0P2Y4</accession>
<sequence>MYPKSINFTLFAYELVKVSRIITFVFCFFCLFAWVQAQQPTWKNPNFRTQTFEASDSVQLDLFGALSEGFVLVDSLGKSVSADYYTVDFRQEKIYFHSFPTQKITAQYFLHPQLKRENFARDTAYIYQSKKVDVFHQFENKNLQQNKPIFEGLESKGSLVRGVRFGNSQSASVQSSLDLQLSGKLSDDIQVTAAIADNNVPIESDGYTQSLQEFDKVYIELASKNSKIRAGHIDLNTQNDYFNNFNQKVTGVLLETKIEDEDSSIKIFASGSLTRGEFYTQNFNGQDGNQGPYQLRGNHAELYVIVISGSERVYIDGILVERGEDKDYVINYNTGELTFTNKRLITSNTRISVEYLYNSRNYTQLLVYGGVEHRAEKWGISGHFYSNSDSKNNTLSSDLSDEDKRILSEAGNDVTKMISVSAIPSTYDSNKVLYEKVDENGQIIYRYSTNVNAELYQVSFSYVGPNQGNYQTTNLSQNGKVYEYVAPVAGVLQGDYEPIKRLVAPKKLQMYTVNSVYQLDEESDVGVDVALSNQDLNLFSSLDDEENIGYAARLYGNKIFTTENWKISPKVSFEFWNENFVTTQRIREVEFQRDFNLDEAQQQVQQTLFSAGVDASYRNQFRLHYLANYLAFKDLYKGLKNDVGANYQTEKHQATVGLSYLKAEKNQDKTTFLRYNADYHYSVSEKYWVGTQFIGEKNEWATKKSLSENSFWWNEFRLKAGRRDTLKLAMNLTLYTRKDDSVRWQQWNSMQRSNGVIMESEVLRRNTHQLAFNFHYRNVNYQNSTAADEQFMTGALKWYKSFLDDGIQLNLDYELGSGVEAQREFQYVRVADGMGIYKWTDYNGDGIEQIDEFDVAEFADQANYIRVYTNTINYLKTNKNKLNFWVRIRPKNMLRTENNFMSRWLLQTSIFSTNSTLKEGNTLLFNPFEKSATTLGNTRNFKGILFFNQGMQYRWQATYTYNQQTAKTYVYTGAEYRDQMLHNLRVRYRILANFYANTEAEKSEVQSDSDSFVNRRYSLDQYKISPSIELQNGRNLTTSLSYIYQNKKNKTGVESLKQNELKTDLQWTLASKMSVFGTMSYINNRFVGNQESVVGNQMMEGLRAGNNIVWQLQIQRQISSFLQLNLSYDGRKNESTSTIHTGSVQLQARF</sequence>
<dbReference type="KEGG" id="wvi:Weevi_1187"/>
<dbReference type="AlphaFoldDB" id="F0P2Y4"/>
<dbReference type="eggNOG" id="COG5448">
    <property type="taxonomic scope" value="Bacteria"/>
</dbReference>
<evidence type="ECO:0000313" key="1">
    <source>
        <dbReference type="EMBL" id="ADX67896.1"/>
    </source>
</evidence>
<evidence type="ECO:0000313" key="2">
    <source>
        <dbReference type="Proteomes" id="UP000008641"/>
    </source>
</evidence>
<dbReference type="Proteomes" id="UP000008641">
    <property type="component" value="Chromosome"/>
</dbReference>
<protein>
    <submittedName>
        <fullName evidence="1">Uncharacterized protein</fullName>
    </submittedName>
</protein>
<gene>
    <name evidence="1" type="ordered locus">Weevi_1187</name>
</gene>
<name>F0P2Y4_WEEVC</name>
<proteinExistence type="predicted"/>
<reference evidence="1 2" key="1">
    <citation type="journal article" date="2011" name="Stand. Genomic Sci.">
        <title>Complete genome sequence of Weeksella virosa type strain (9751).</title>
        <authorList>
            <person name="Lang E."/>
            <person name="Teshima H."/>
            <person name="Lucas S."/>
            <person name="Lapidus A."/>
            <person name="Hammon N."/>
            <person name="Deshpande S."/>
            <person name="Nolan M."/>
            <person name="Cheng J.F."/>
            <person name="Pitluck S."/>
            <person name="Liolios K."/>
            <person name="Pagani I."/>
            <person name="Mikhailova N."/>
            <person name="Ivanova N."/>
            <person name="Mavromatis K."/>
            <person name="Pati A."/>
            <person name="Tapia R."/>
            <person name="Han C."/>
            <person name="Goodwin L."/>
            <person name="Chen A."/>
            <person name="Palaniappan K."/>
            <person name="Land M."/>
            <person name="Hauser L."/>
            <person name="Chang Y.J."/>
            <person name="Jeffries C.D."/>
            <person name="Brambilla E.M."/>
            <person name="Kopitz M."/>
            <person name="Rohde M."/>
            <person name="Goker M."/>
            <person name="Tindall B.J."/>
            <person name="Detter J.C."/>
            <person name="Woyke T."/>
            <person name="Bristow J."/>
            <person name="Eisen J.A."/>
            <person name="Markowitz V."/>
            <person name="Hugenholtz P."/>
            <person name="Klenk H.P."/>
            <person name="Kyrpides N.C."/>
        </authorList>
    </citation>
    <scope>NUCLEOTIDE SEQUENCE [LARGE SCALE GENOMIC DNA]</scope>
    <source>
        <strain evidence="2">ATCC 43766 / DSM 16922 / JCM 21250 / NBRC 16016 / NCTC 11634 / CL345/78</strain>
    </source>
</reference>
<dbReference type="HOGENOM" id="CLU_275678_0_0_10"/>